<evidence type="ECO:0000256" key="1">
    <source>
        <dbReference type="SAM" id="Phobius"/>
    </source>
</evidence>
<keyword evidence="1" id="KW-0812">Transmembrane</keyword>
<dbReference type="OrthoDB" id="3748887at2"/>
<organism evidence="2 3">
    <name type="scientific">Microlunatus soli</name>
    <dbReference type="NCBI Taxonomy" id="630515"/>
    <lineage>
        <taxon>Bacteria</taxon>
        <taxon>Bacillati</taxon>
        <taxon>Actinomycetota</taxon>
        <taxon>Actinomycetes</taxon>
        <taxon>Propionibacteriales</taxon>
        <taxon>Propionibacteriaceae</taxon>
        <taxon>Microlunatus</taxon>
    </lineage>
</organism>
<keyword evidence="1" id="KW-0472">Membrane</keyword>
<dbReference type="AlphaFoldDB" id="A0A1H1VEU1"/>
<dbReference type="RefSeq" id="WP_091526326.1">
    <property type="nucleotide sequence ID" value="NZ_LT629772.1"/>
</dbReference>
<feature type="transmembrane region" description="Helical" evidence="1">
    <location>
        <begin position="20"/>
        <end position="46"/>
    </location>
</feature>
<dbReference type="EMBL" id="LT629772">
    <property type="protein sequence ID" value="SDS83130.1"/>
    <property type="molecule type" value="Genomic_DNA"/>
</dbReference>
<keyword evidence="3" id="KW-1185">Reference proteome</keyword>
<gene>
    <name evidence="2" type="ORF">SAMN04489812_3178</name>
</gene>
<evidence type="ECO:0008006" key="4">
    <source>
        <dbReference type="Google" id="ProtNLM"/>
    </source>
</evidence>
<evidence type="ECO:0000313" key="3">
    <source>
        <dbReference type="Proteomes" id="UP000199103"/>
    </source>
</evidence>
<proteinExistence type="predicted"/>
<sequence length="116" mass="12530">MNPHGWGPGGPGFDHLHGGVPFFAPFLGVGMFLFTLLLIGAVLFFLARNGKIGPPPWVGGGNRVTPFSPEFEARKTLANRFANGEIASDEFLERASALNWTPGVDPRPAPTKKHKH</sequence>
<reference evidence="2 3" key="1">
    <citation type="submission" date="2016-10" db="EMBL/GenBank/DDBJ databases">
        <authorList>
            <person name="de Groot N.N."/>
        </authorList>
    </citation>
    <scope>NUCLEOTIDE SEQUENCE [LARGE SCALE GENOMIC DNA]</scope>
    <source>
        <strain evidence="2 3">DSM 21800</strain>
    </source>
</reference>
<dbReference type="STRING" id="630515.SAMN04489812_3178"/>
<protein>
    <recommendedName>
        <fullName evidence="4">SHOCT domain-containing protein</fullName>
    </recommendedName>
</protein>
<name>A0A1H1VEU1_9ACTN</name>
<evidence type="ECO:0000313" key="2">
    <source>
        <dbReference type="EMBL" id="SDS83130.1"/>
    </source>
</evidence>
<dbReference type="Proteomes" id="UP000199103">
    <property type="component" value="Chromosome I"/>
</dbReference>
<accession>A0A1H1VEU1</accession>
<keyword evidence="1" id="KW-1133">Transmembrane helix</keyword>